<evidence type="ECO:0000256" key="2">
    <source>
        <dbReference type="ARBA" id="ARBA00008314"/>
    </source>
</evidence>
<name>A0ABP1Q675_9HEXA</name>
<feature type="domain" description="FERM" evidence="12">
    <location>
        <begin position="2226"/>
        <end position="2537"/>
    </location>
</feature>
<evidence type="ECO:0000256" key="6">
    <source>
        <dbReference type="ARBA" id="ARBA00022840"/>
    </source>
</evidence>
<keyword evidence="5 10" id="KW-0547">Nucleotide-binding</keyword>
<evidence type="ECO:0000256" key="1">
    <source>
        <dbReference type="ARBA" id="ARBA00004496"/>
    </source>
</evidence>
<comment type="similarity">
    <text evidence="2 10">Belongs to the TRAFAC class myosin-kinesin ATPase superfamily. Myosin family.</text>
</comment>
<evidence type="ECO:0000256" key="7">
    <source>
        <dbReference type="ARBA" id="ARBA00023123"/>
    </source>
</evidence>
<dbReference type="InterPro" id="IPR027417">
    <property type="entry name" value="P-loop_NTPase"/>
</dbReference>
<feature type="region of interest" description="Disordered" evidence="11">
    <location>
        <begin position="1489"/>
        <end position="1519"/>
    </location>
</feature>
<dbReference type="Gene3D" id="1.20.5.190">
    <property type="match status" value="1"/>
</dbReference>
<comment type="caution">
    <text evidence="15">The sequence shown here is derived from an EMBL/GenBank/DDBJ whole genome shotgun (WGS) entry which is preliminary data.</text>
</comment>
<evidence type="ECO:0000313" key="16">
    <source>
        <dbReference type="Proteomes" id="UP001642540"/>
    </source>
</evidence>
<evidence type="ECO:0000256" key="3">
    <source>
        <dbReference type="ARBA" id="ARBA00022490"/>
    </source>
</evidence>
<feature type="region of interest" description="Disordered" evidence="11">
    <location>
        <begin position="1894"/>
        <end position="2007"/>
    </location>
</feature>
<feature type="compositionally biased region" description="Pro residues" evidence="11">
    <location>
        <begin position="1912"/>
        <end position="1934"/>
    </location>
</feature>
<comment type="subcellular location">
    <subcellularLocation>
        <location evidence="1">Cytoplasm</location>
    </subcellularLocation>
</comment>
<dbReference type="InterPro" id="IPR000048">
    <property type="entry name" value="IQ_motif_EF-hand-BS"/>
</dbReference>
<sequence>MEGTIITIYQPGDLVWFNPLASTGALAASTQQENENGVAENPLLIPGEVVEYHPKGNVLILKSHANESYTVENNVQNVRKRVGDLRMGPHVIGYPDMICMNDLSEPALIWNVKERYNAGEIYTYVGSILISVNPYKMFDIYGLPIVKKYEGKVLGALPPHLFAISSSAYTRMAKDAAPQVIIISGESGSGKTEATKLIMGYLALVNKSPSNLITEQILEANPLLESFGNAKTGKNDNSSRFGKYLQVYFNTTSTSSTPPNGKAQTHMLTPIITGCRITEYLLEKSRIVTHNENERNYHVFYELLRGLSKEQKEKYGLLSAEKYFYLNQGGNCTIPGKHDAEDFQALLSAMQILGFNNEEINNIFKILAAILHLGNVYFHRKNLKHGVEGVEIGSDVEVQWIGHLLEINPDGIRKSLSSRTTDVRQEKMTTPLTIDQSLDARDAIAKVLYSNLFSWLVNRINKIVFKGDSNSVCINILDIFGFEDFKENNFEQLLINYANESLQHIMNKHIFKLEQQEYIKEKIDWSLISFEDNLPVINLLTKKPVGILHLLDDESNFPKGTDHSFLEKCHYNHALNESYLRPRMNCNEFGVKHYAGSVLYNVEGFLEKNRDMVRGDVIKLLASSRCSMIARMFGHAVKDASPNVNYYHGPKSPKSQAPTTRFITMKPRAPTVAARFHDNLTVLLESMSKCSPWFVRCIKPNSSKSPMKFDIRVVANQLKYSGILETIRIRKLGYPIRYTFAKFSARYKCLVQNNYSVSNRDLTRLILTSHAGEDYQLGSTKVFLREILEQKLENARYELNHNAAVAIQSAVRGYLARKRYRELVSAVVKIQAYVRMRNAFNRYAKIKRGVIKLQALIRMKREKSRYTALVKRMNRNKDLCVTGVNHLEIPAELAFMMSKIDHEDQVVEFVKLSKTSEFQFDQKNLDSYNFDKYVRVFFKSNFGMRREPIITPFLKDSPEESLTVFKLILRFMNDPNLNGKREVLLMNYIVFKGIQNPNLRDEILVQILNQTKNNENKLNCDRGWVLLAACLSSFQPSDNLYYYLLNYSFNEHAYSSVIQLKLLHMEQTRGCTRSLPPFALEYRGIKSRSQMYIEVDGVDVRIESWSTVEDVANAVANAMGMGSQAFGLDMSNGEIPSYSFIFDHLNHEYSVAYPFKFNLPELFGKRITVNKVLGAPPPPPPQNHKSKSLENLLVSQDKFRNLGLSSSKLNERYHSIDNLEQGRKVSRKASTEYFDLDEENSGSDDGEYEKEQVRNSRIGNPRFIKSTASSSIKQRSVGNSVYGSSRMYIDRGGSSTASDVYGMIKSSALSDTSEAPSLASHVRRVRVPSQASDVDQFLDDLFSPVLENLDDLSDARSLITSIKGGDSESPVPENTTTFLQSAFAQNLQIQQQLIAQNQALQQLLQQTLGGPEPVEKKLITRESRESVSAPPPPPPLPPSPIPGHRPFIDPYGRAKTVRIGKWRWPPKHDEDCTDEFSAFKLRVEEARKLDSNDGGSSNDSIVWPGDEEDDSKSSSSGENKLIGLVGGKKIARPFGGEVVGKLKLSNEMRMKLEQVTSVRLGKPSSAPKIPIHQEDQQRKIVKKLDDSRRNILEQKLGGGIKSMGVIPPPPPPIEHPIIPHEVVVRESSYPKTPTSDYSSFEHSNVFLTSFKLKSAPSCRLRKEAFMPNEEVSSKFGEFLKAQVLRDVQNNSPRILEREKRVFSHNTGYLGWKDVVEVAKTWELYFWKLFRVQTSRDVSYLAVSSKGIKLVSVVTGGSNQLNVVEFYSWSHIASVSTPKPSVFSLQTHSSVHHHQNFFTPQAEMIRKLCLVFYNSNMDSFKRTSSNLRKQPDPGRNEDVLMVSNNRFIKQQQSSSSNVLNGMVHEPEIRASSGGSHRNEHIIGNRNTAFFNRHHAHHSQHIDGSYTPEKQQGSPPPPPPPPNQFVPPPPPPPPPLNSSQNSQQHASNSPSPTNSYDGGAVSPTTHNHHSGYQRSTSLSSPTQTTHDPYKQVHNTRHASIDSSDTTGTYHDDGKHSLLQFAMKYFRQDKFNLANALHSTQEQKPSAWTWRDQIGLVKYSPKMIECSLLPMDEDMNKLALECYASVLKYIGDFWKDPPGKGGPAAENRNNALADVEAVYTLLRNCHNSPVILRDEVYCQAMKQTTNNATKSAQRSWRLFTILAAYFTCSEVLRPYLFKYLETNAYDKRRAFHGTALVCLQNLRKTFKYGGRRNVPSVEEITAITAGRNAKRQIFRLPGGTQRVVNIKATTVVQDVIDELCGMVNISEPAEAEEFSVYCIVEGDTFTMPLQKEEYILDVTTELQKNQQVFYLIFCRSVWYFPMRLDSNLYIEVVFNQIAPDYLEGLLLTMPGQCLTQNQVYDISKIAALLHRAADLTTPPSLKETKYLLPKPALAARDMRPNQWVSLVNNYWNEENMGGDAFTPMSAKASVLEILQTWDLFGSSFFSVKRLADPAPPEEYIMALNKNGVHFLDIITHETLNWWSYSEIISTRKVKNEDGILYLDMKTGNLMQTRITRFQTEHAHEISRLIRQYIHIQKYSKINHESETGSTQNNQFIE</sequence>
<feature type="compositionally biased region" description="Pro residues" evidence="11">
    <location>
        <begin position="1429"/>
        <end position="1443"/>
    </location>
</feature>
<dbReference type="PRINTS" id="PR00193">
    <property type="entry name" value="MYOSINHEAVY"/>
</dbReference>
<feature type="compositionally biased region" description="Polar residues" evidence="11">
    <location>
        <begin position="1970"/>
        <end position="1984"/>
    </location>
</feature>
<dbReference type="SMART" id="SM00295">
    <property type="entry name" value="B41"/>
    <property type="match status" value="1"/>
</dbReference>
<gene>
    <name evidence="15" type="ORF">ODALV1_LOCUS7783</name>
</gene>
<feature type="region of interest" description="Disordered" evidence="11">
    <location>
        <begin position="1234"/>
        <end position="1270"/>
    </location>
</feature>
<feature type="compositionally biased region" description="Acidic residues" evidence="11">
    <location>
        <begin position="1234"/>
        <end position="1248"/>
    </location>
</feature>
<dbReference type="SMART" id="SM00015">
    <property type="entry name" value="IQ"/>
    <property type="match status" value="3"/>
</dbReference>
<reference evidence="15 16" key="1">
    <citation type="submission" date="2024-08" db="EMBL/GenBank/DDBJ databases">
        <authorList>
            <person name="Cucini C."/>
            <person name="Frati F."/>
        </authorList>
    </citation>
    <scope>NUCLEOTIDE SEQUENCE [LARGE SCALE GENOMIC DNA]</scope>
</reference>
<dbReference type="Gene3D" id="6.20.240.20">
    <property type="match status" value="1"/>
</dbReference>
<dbReference type="InterPro" id="IPR019748">
    <property type="entry name" value="FERM_central"/>
</dbReference>
<dbReference type="Proteomes" id="UP001642540">
    <property type="component" value="Unassembled WGS sequence"/>
</dbReference>
<dbReference type="Gene3D" id="1.20.58.530">
    <property type="match status" value="1"/>
</dbReference>
<feature type="domain" description="MyTH4" evidence="13">
    <location>
        <begin position="2056"/>
        <end position="2221"/>
    </location>
</feature>
<feature type="region of interest" description="Disordered" evidence="11">
    <location>
        <begin position="1421"/>
        <end position="1450"/>
    </location>
</feature>
<feature type="binding site" evidence="10">
    <location>
        <begin position="185"/>
        <end position="192"/>
    </location>
    <ligand>
        <name>ATP</name>
        <dbReference type="ChEBI" id="CHEBI:30616"/>
    </ligand>
</feature>
<evidence type="ECO:0008006" key="17">
    <source>
        <dbReference type="Google" id="ProtNLM"/>
    </source>
</evidence>
<dbReference type="CDD" id="cd14473">
    <property type="entry name" value="FERM_B-lobe"/>
    <property type="match status" value="1"/>
</dbReference>
<dbReference type="PROSITE" id="PS51016">
    <property type="entry name" value="MYTH4"/>
    <property type="match status" value="2"/>
</dbReference>
<evidence type="ECO:0000259" key="14">
    <source>
        <dbReference type="PROSITE" id="PS51456"/>
    </source>
</evidence>
<dbReference type="Gene3D" id="3.40.850.10">
    <property type="entry name" value="Kinesin motor domain"/>
    <property type="match status" value="1"/>
</dbReference>
<feature type="compositionally biased region" description="Polar residues" evidence="11">
    <location>
        <begin position="1950"/>
        <end position="1963"/>
    </location>
</feature>
<dbReference type="PROSITE" id="PS50096">
    <property type="entry name" value="IQ"/>
    <property type="match status" value="1"/>
</dbReference>
<keyword evidence="8 10" id="KW-0505">Motor protein</keyword>
<dbReference type="Gene3D" id="1.20.120.720">
    <property type="entry name" value="Myosin VI head, motor domain, U50 subdomain"/>
    <property type="match status" value="1"/>
</dbReference>
<feature type="compositionally biased region" description="Low complexity" evidence="11">
    <location>
        <begin position="1935"/>
        <end position="1949"/>
    </location>
</feature>
<dbReference type="SUPFAM" id="SSF52540">
    <property type="entry name" value="P-loop containing nucleoside triphosphate hydrolases"/>
    <property type="match status" value="1"/>
</dbReference>
<dbReference type="InterPro" id="IPR011993">
    <property type="entry name" value="PH-like_dom_sf"/>
</dbReference>
<feature type="domain" description="Myosin motor" evidence="14">
    <location>
        <begin position="92"/>
        <end position="797"/>
    </location>
</feature>
<dbReference type="SMART" id="SM00139">
    <property type="entry name" value="MyTH4"/>
    <property type="match status" value="2"/>
</dbReference>
<accession>A0ABP1Q675</accession>
<dbReference type="Pfam" id="PF00612">
    <property type="entry name" value="IQ"/>
    <property type="match status" value="1"/>
</dbReference>
<dbReference type="InterPro" id="IPR036961">
    <property type="entry name" value="Kinesin_motor_dom_sf"/>
</dbReference>
<dbReference type="InterPro" id="IPR001609">
    <property type="entry name" value="Myosin_head_motor_dom-like"/>
</dbReference>
<dbReference type="PANTHER" id="PTHR22692">
    <property type="entry name" value="MYOSIN VII, XV"/>
    <property type="match status" value="1"/>
</dbReference>
<dbReference type="InterPro" id="IPR000857">
    <property type="entry name" value="MyTH4_dom"/>
</dbReference>
<evidence type="ECO:0000256" key="4">
    <source>
        <dbReference type="ARBA" id="ARBA00022737"/>
    </source>
</evidence>
<dbReference type="SUPFAM" id="SSF50729">
    <property type="entry name" value="PH domain-like"/>
    <property type="match status" value="1"/>
</dbReference>
<dbReference type="InterPro" id="IPR019749">
    <property type="entry name" value="Band_41_domain"/>
</dbReference>
<organism evidence="15 16">
    <name type="scientific">Orchesella dallaii</name>
    <dbReference type="NCBI Taxonomy" id="48710"/>
    <lineage>
        <taxon>Eukaryota</taxon>
        <taxon>Metazoa</taxon>
        <taxon>Ecdysozoa</taxon>
        <taxon>Arthropoda</taxon>
        <taxon>Hexapoda</taxon>
        <taxon>Collembola</taxon>
        <taxon>Entomobryomorpha</taxon>
        <taxon>Entomobryoidea</taxon>
        <taxon>Orchesellidae</taxon>
        <taxon>Orchesellinae</taxon>
        <taxon>Orchesella</taxon>
    </lineage>
</organism>
<dbReference type="InterPro" id="IPR038185">
    <property type="entry name" value="MyTH4_dom_sf"/>
</dbReference>
<dbReference type="InterPro" id="IPR002404">
    <property type="entry name" value="IRS_PTB"/>
</dbReference>
<evidence type="ECO:0000259" key="12">
    <source>
        <dbReference type="PROSITE" id="PS50057"/>
    </source>
</evidence>
<dbReference type="Gene3D" id="1.10.10.820">
    <property type="match status" value="1"/>
</dbReference>
<evidence type="ECO:0000256" key="8">
    <source>
        <dbReference type="ARBA" id="ARBA00023175"/>
    </source>
</evidence>
<evidence type="ECO:0000256" key="5">
    <source>
        <dbReference type="ARBA" id="ARBA00022741"/>
    </source>
</evidence>
<keyword evidence="6 10" id="KW-0067">ATP-binding</keyword>
<dbReference type="PROSITE" id="PS51456">
    <property type="entry name" value="MYOSIN_MOTOR"/>
    <property type="match status" value="1"/>
</dbReference>
<feature type="region of interest" description="Actin-binding" evidence="10">
    <location>
        <begin position="680"/>
        <end position="702"/>
    </location>
</feature>
<dbReference type="PANTHER" id="PTHR22692:SF26">
    <property type="entry name" value="SH3 DOMAIN-CONTAINING PROTEIN"/>
    <property type="match status" value="1"/>
</dbReference>
<dbReference type="EMBL" id="CAXLJM020000024">
    <property type="protein sequence ID" value="CAL8090927.1"/>
    <property type="molecule type" value="Genomic_DNA"/>
</dbReference>
<keyword evidence="4" id="KW-0677">Repeat</keyword>
<dbReference type="Pfam" id="PF00063">
    <property type="entry name" value="Myosin_head"/>
    <property type="match status" value="1"/>
</dbReference>
<dbReference type="InterPro" id="IPR041795">
    <property type="entry name" value="MyoXV_FERM_C"/>
</dbReference>
<dbReference type="CDD" id="cd13201">
    <property type="entry name" value="FERM_C_MyoXV"/>
    <property type="match status" value="1"/>
</dbReference>
<dbReference type="Pfam" id="PF02174">
    <property type="entry name" value="IRS"/>
    <property type="match status" value="1"/>
</dbReference>
<dbReference type="Gene3D" id="2.30.29.30">
    <property type="entry name" value="Pleckstrin-homology domain (PH domain)/Phosphotyrosine-binding domain (PTB)"/>
    <property type="match status" value="2"/>
</dbReference>
<keyword evidence="9 10" id="KW-0009">Actin-binding</keyword>
<protein>
    <recommendedName>
        <fullName evidence="17">Unconventional myosin-XV</fullName>
    </recommendedName>
</protein>
<keyword evidence="7 10" id="KW-0518">Myosin</keyword>
<dbReference type="Pfam" id="PF00784">
    <property type="entry name" value="MyTH4"/>
    <property type="match status" value="2"/>
</dbReference>
<evidence type="ECO:0000256" key="10">
    <source>
        <dbReference type="PROSITE-ProRule" id="PRU00782"/>
    </source>
</evidence>
<keyword evidence="16" id="KW-1185">Reference proteome</keyword>
<evidence type="ECO:0000313" key="15">
    <source>
        <dbReference type="EMBL" id="CAL8090927.1"/>
    </source>
</evidence>
<feature type="domain" description="MyTH4" evidence="13">
    <location>
        <begin position="944"/>
        <end position="1086"/>
    </location>
</feature>
<dbReference type="PROSITE" id="PS50057">
    <property type="entry name" value="FERM_3"/>
    <property type="match status" value="1"/>
</dbReference>
<dbReference type="InterPro" id="IPR000299">
    <property type="entry name" value="FERM_domain"/>
</dbReference>
<evidence type="ECO:0000256" key="9">
    <source>
        <dbReference type="ARBA" id="ARBA00023203"/>
    </source>
</evidence>
<dbReference type="SMART" id="SM00242">
    <property type="entry name" value="MYSc"/>
    <property type="match status" value="1"/>
</dbReference>
<evidence type="ECO:0000259" key="13">
    <source>
        <dbReference type="PROSITE" id="PS51016"/>
    </source>
</evidence>
<proteinExistence type="inferred from homology"/>
<evidence type="ECO:0000256" key="11">
    <source>
        <dbReference type="SAM" id="MobiDB-lite"/>
    </source>
</evidence>
<keyword evidence="3" id="KW-0963">Cytoplasm</keyword>
<dbReference type="InterPro" id="IPR051567">
    <property type="entry name" value="Unconventional_Myosin_ATPase"/>
</dbReference>
<dbReference type="Gene3D" id="1.25.40.530">
    <property type="entry name" value="MyTH4 domain"/>
    <property type="match status" value="2"/>
</dbReference>